<proteinExistence type="predicted"/>
<reference evidence="1" key="1">
    <citation type="submission" date="2016-02" db="EMBL/GenBank/DDBJ databases">
        <title>WGS assembly of Manihot esculenta.</title>
        <authorList>
            <person name="Bredeson J.V."/>
            <person name="Prochnik S.E."/>
            <person name="Lyons J.B."/>
            <person name="Schmutz J."/>
            <person name="Grimwood J."/>
            <person name="Vrebalov J."/>
            <person name="Bart R.S."/>
            <person name="Amuge T."/>
            <person name="Ferguson M.E."/>
            <person name="Green R."/>
            <person name="Putnam N."/>
            <person name="Stites J."/>
            <person name="Rounsley S."/>
            <person name="Rokhsar D.S."/>
        </authorList>
    </citation>
    <scope>NUCLEOTIDE SEQUENCE [LARGE SCALE GENOMIC DNA]</scope>
    <source>
        <tissue evidence="1">Leaf</tissue>
    </source>
</reference>
<dbReference type="AlphaFoldDB" id="A0A2C9UR32"/>
<evidence type="ECO:0000313" key="1">
    <source>
        <dbReference type="EMBL" id="OAY33717.1"/>
    </source>
</evidence>
<gene>
    <name evidence="1" type="ORF">MANES_13G118300</name>
</gene>
<dbReference type="EMBL" id="CM004399">
    <property type="protein sequence ID" value="OAY33717.1"/>
    <property type="molecule type" value="Genomic_DNA"/>
</dbReference>
<accession>A0A2C9UR32</accession>
<protein>
    <submittedName>
        <fullName evidence="1">Uncharacterized protein</fullName>
    </submittedName>
</protein>
<name>A0A2C9UR32_MANES</name>
<organism evidence="1">
    <name type="scientific">Manihot esculenta</name>
    <name type="common">Cassava</name>
    <name type="synonym">Jatropha manihot</name>
    <dbReference type="NCBI Taxonomy" id="3983"/>
    <lineage>
        <taxon>Eukaryota</taxon>
        <taxon>Viridiplantae</taxon>
        <taxon>Streptophyta</taxon>
        <taxon>Embryophyta</taxon>
        <taxon>Tracheophyta</taxon>
        <taxon>Spermatophyta</taxon>
        <taxon>Magnoliopsida</taxon>
        <taxon>eudicotyledons</taxon>
        <taxon>Gunneridae</taxon>
        <taxon>Pentapetalae</taxon>
        <taxon>rosids</taxon>
        <taxon>fabids</taxon>
        <taxon>Malpighiales</taxon>
        <taxon>Euphorbiaceae</taxon>
        <taxon>Crotonoideae</taxon>
        <taxon>Manihoteae</taxon>
        <taxon>Manihot</taxon>
    </lineage>
</organism>
<sequence length="72" mass="8429">MKEATITNDLFPILQDLLSKQKSWWSTIINASLTHVLCRLTSVNSLQRHTVNVTHVIIHIDVQLWLLENYHH</sequence>